<name>A0ABU1VDU6_9BURK</name>
<dbReference type="Proteomes" id="UP001265550">
    <property type="component" value="Unassembled WGS sequence"/>
</dbReference>
<dbReference type="InterPro" id="IPR016032">
    <property type="entry name" value="Sig_transdc_resp-reg_C-effctor"/>
</dbReference>
<dbReference type="Gene3D" id="1.10.10.10">
    <property type="entry name" value="Winged helix-like DNA-binding domain superfamily/Winged helix DNA-binding domain"/>
    <property type="match status" value="1"/>
</dbReference>
<sequence length="380" mass="41439">MEFSAFHESRLSGLIAHLYDAAMDPALWPGTALRIAQALGSTSTVVKLHGDGGQVSLLECTSNLLVSERDQEWADDWHRRDLWVERSVAYGMSRVITDEDLVTKKEQARSGFYQEWLPHLDIHHMLGAVFPAAQGAVGVLGIHRPRGAGAYTEQERRQAALVLPHLQRALRLGQHLSTLTQQHAVALQALDRFDTGVLVVDGNCRVLQSSAMAEALLRENPEFTVVGGRFSLSQPTLRERLQSLVRTAMGTARGGTGKPGSVLLIPRHRQMPLTLEVAPLRPTALGFGEARPAVLVFLRDPEAPIAVARLRELFGLTRTEAAVAAALVRGQSLEEIATAMHIGLGTVRTHLKRILSKTGTHRQAQAVALLARCIATSVPH</sequence>
<protein>
    <submittedName>
        <fullName evidence="2">DNA-binding CsgD family transcriptional regulator</fullName>
    </submittedName>
</protein>
<evidence type="ECO:0000313" key="3">
    <source>
        <dbReference type="Proteomes" id="UP001265550"/>
    </source>
</evidence>
<dbReference type="SUPFAM" id="SSF46894">
    <property type="entry name" value="C-terminal effector domain of the bipartite response regulators"/>
    <property type="match status" value="1"/>
</dbReference>
<keyword evidence="2" id="KW-0238">DNA-binding</keyword>
<evidence type="ECO:0000313" key="2">
    <source>
        <dbReference type="EMBL" id="MDR7095650.1"/>
    </source>
</evidence>
<dbReference type="GO" id="GO:0003677">
    <property type="term" value="F:DNA binding"/>
    <property type="evidence" value="ECO:0007669"/>
    <property type="project" value="UniProtKB-KW"/>
</dbReference>
<dbReference type="EMBL" id="JAVDWE010000009">
    <property type="protein sequence ID" value="MDR7095650.1"/>
    <property type="molecule type" value="Genomic_DNA"/>
</dbReference>
<dbReference type="InterPro" id="IPR000792">
    <property type="entry name" value="Tscrpt_reg_LuxR_C"/>
</dbReference>
<dbReference type="InterPro" id="IPR036388">
    <property type="entry name" value="WH-like_DNA-bd_sf"/>
</dbReference>
<reference evidence="2 3" key="1">
    <citation type="submission" date="2023-07" db="EMBL/GenBank/DDBJ databases">
        <title>Sorghum-associated microbial communities from plants grown in Nebraska, USA.</title>
        <authorList>
            <person name="Schachtman D."/>
        </authorList>
    </citation>
    <scope>NUCLEOTIDE SEQUENCE [LARGE SCALE GENOMIC DNA]</scope>
    <source>
        <strain evidence="2 3">BE240</strain>
    </source>
</reference>
<accession>A0ABU1VDU6</accession>
<comment type="caution">
    <text evidence="2">The sequence shown here is derived from an EMBL/GenBank/DDBJ whole genome shotgun (WGS) entry which is preliminary data.</text>
</comment>
<dbReference type="CDD" id="cd06170">
    <property type="entry name" value="LuxR_C_like"/>
    <property type="match status" value="1"/>
</dbReference>
<dbReference type="PROSITE" id="PS50043">
    <property type="entry name" value="HTH_LUXR_2"/>
    <property type="match status" value="1"/>
</dbReference>
<dbReference type="Pfam" id="PF00196">
    <property type="entry name" value="GerE"/>
    <property type="match status" value="1"/>
</dbReference>
<dbReference type="SMART" id="SM00421">
    <property type="entry name" value="HTH_LUXR"/>
    <property type="match status" value="1"/>
</dbReference>
<keyword evidence="3" id="KW-1185">Reference proteome</keyword>
<proteinExistence type="predicted"/>
<evidence type="ECO:0000259" key="1">
    <source>
        <dbReference type="PROSITE" id="PS50043"/>
    </source>
</evidence>
<dbReference type="PRINTS" id="PR00038">
    <property type="entry name" value="HTHLUXR"/>
</dbReference>
<organism evidence="2 3">
    <name type="scientific">Hydrogenophaga laconesensis</name>
    <dbReference type="NCBI Taxonomy" id="1805971"/>
    <lineage>
        <taxon>Bacteria</taxon>
        <taxon>Pseudomonadati</taxon>
        <taxon>Pseudomonadota</taxon>
        <taxon>Betaproteobacteria</taxon>
        <taxon>Burkholderiales</taxon>
        <taxon>Comamonadaceae</taxon>
        <taxon>Hydrogenophaga</taxon>
    </lineage>
</organism>
<feature type="domain" description="HTH luxR-type" evidence="1">
    <location>
        <begin position="309"/>
        <end position="374"/>
    </location>
</feature>
<dbReference type="RefSeq" id="WP_204731112.1">
    <property type="nucleotide sequence ID" value="NZ_JAVDWE010000009.1"/>
</dbReference>
<gene>
    <name evidence="2" type="ORF">J2X09_003401</name>
</gene>